<dbReference type="InterPro" id="IPR011851">
    <property type="entry name" value="Na/Pro_symporter"/>
</dbReference>
<protein>
    <recommendedName>
        <fullName evidence="14">Sodium/proline symporter</fullName>
    </recommendedName>
    <alternativeName>
        <fullName evidence="14">Proline permease</fullName>
    </alternativeName>
</protein>
<evidence type="ECO:0000313" key="15">
    <source>
        <dbReference type="EMBL" id="VZH84996.1"/>
    </source>
</evidence>
<reference evidence="15 16" key="1">
    <citation type="submission" date="2019-11" db="EMBL/GenBank/DDBJ databases">
        <authorList>
            <person name="Brisse S."/>
        </authorList>
    </citation>
    <scope>NUCLEOTIDE SEQUENCE [LARGE SCALE GENOMIC DNA]</scope>
    <source>
        <strain evidence="15">FRC0190</strain>
    </source>
</reference>
<accession>A0A6I8ME23</accession>
<keyword evidence="10 14" id="KW-0472">Membrane</keyword>
<evidence type="ECO:0000256" key="10">
    <source>
        <dbReference type="ARBA" id="ARBA00023136"/>
    </source>
</evidence>
<feature type="transmembrane region" description="Helical" evidence="14">
    <location>
        <begin position="192"/>
        <end position="209"/>
    </location>
</feature>
<evidence type="ECO:0000256" key="1">
    <source>
        <dbReference type="ARBA" id="ARBA00004651"/>
    </source>
</evidence>
<evidence type="ECO:0000256" key="9">
    <source>
        <dbReference type="ARBA" id="ARBA00023065"/>
    </source>
</evidence>
<evidence type="ECO:0000256" key="7">
    <source>
        <dbReference type="ARBA" id="ARBA00022989"/>
    </source>
</evidence>
<dbReference type="RefSeq" id="WP_155872379.1">
    <property type="nucleotide sequence ID" value="NZ_CP168248.1"/>
</dbReference>
<feature type="transmembrane region" description="Helical" evidence="14">
    <location>
        <begin position="380"/>
        <end position="401"/>
    </location>
</feature>
<dbReference type="GO" id="GO:0015824">
    <property type="term" value="P:proline transport"/>
    <property type="evidence" value="ECO:0007669"/>
    <property type="project" value="UniProtKB-UniRule"/>
</dbReference>
<dbReference type="GO" id="GO:0031402">
    <property type="term" value="F:sodium ion binding"/>
    <property type="evidence" value="ECO:0007669"/>
    <property type="project" value="UniProtKB-UniRule"/>
</dbReference>
<dbReference type="InterPro" id="IPR050277">
    <property type="entry name" value="Sodium:Solute_Symporter"/>
</dbReference>
<dbReference type="Pfam" id="PF00474">
    <property type="entry name" value="SSF"/>
    <property type="match status" value="1"/>
</dbReference>
<dbReference type="InterPro" id="IPR018212">
    <property type="entry name" value="Na/solute_symporter_CS"/>
</dbReference>
<proteinExistence type="inferred from homology"/>
<feature type="transmembrane region" description="Helical" evidence="14">
    <location>
        <begin position="335"/>
        <end position="359"/>
    </location>
</feature>
<dbReference type="PANTHER" id="PTHR48086">
    <property type="entry name" value="SODIUM/PROLINE SYMPORTER-RELATED"/>
    <property type="match status" value="1"/>
</dbReference>
<gene>
    <name evidence="15" type="ORF">FRC0190_00983</name>
</gene>
<evidence type="ECO:0000256" key="5">
    <source>
        <dbReference type="ARBA" id="ARBA00022692"/>
    </source>
</evidence>
<feature type="transmembrane region" description="Helical" evidence="14">
    <location>
        <begin position="466"/>
        <end position="484"/>
    </location>
</feature>
<dbReference type="Proteomes" id="UP000423525">
    <property type="component" value="Chromosome"/>
</dbReference>
<evidence type="ECO:0000256" key="3">
    <source>
        <dbReference type="ARBA" id="ARBA00022448"/>
    </source>
</evidence>
<feature type="transmembrane region" description="Helical" evidence="14">
    <location>
        <begin position="163"/>
        <end position="185"/>
    </location>
</feature>
<feature type="transmembrane region" description="Helical" evidence="14">
    <location>
        <begin position="6"/>
        <end position="24"/>
    </location>
</feature>
<keyword evidence="11 14" id="KW-0739">Sodium transport</keyword>
<comment type="function">
    <text evidence="14">Catalyzes the sodium-dependent uptake of extracellular L-proline.</text>
</comment>
<evidence type="ECO:0000256" key="14">
    <source>
        <dbReference type="RuleBase" id="RU366012"/>
    </source>
</evidence>
<keyword evidence="4 14" id="KW-1003">Cell membrane</keyword>
<keyword evidence="8 14" id="KW-0915">Sodium</keyword>
<comment type="subcellular location">
    <subcellularLocation>
        <location evidence="1 14">Cell membrane</location>
        <topology evidence="1 14">Multi-pass membrane protein</topology>
    </subcellularLocation>
</comment>
<dbReference type="Gene3D" id="1.20.1730.10">
    <property type="entry name" value="Sodium/glucose cotransporter"/>
    <property type="match status" value="1"/>
</dbReference>
<feature type="transmembrane region" description="Helical" evidence="14">
    <location>
        <begin position="435"/>
        <end position="454"/>
    </location>
</feature>
<evidence type="ECO:0000256" key="12">
    <source>
        <dbReference type="ARBA" id="ARBA00033708"/>
    </source>
</evidence>
<dbReference type="InterPro" id="IPR001734">
    <property type="entry name" value="Na/solute_symporter"/>
</dbReference>
<feature type="transmembrane region" description="Helical" evidence="14">
    <location>
        <begin position="76"/>
        <end position="93"/>
    </location>
</feature>
<keyword evidence="14" id="KW-0029">Amino-acid transport</keyword>
<dbReference type="PROSITE" id="PS50283">
    <property type="entry name" value="NA_SOLUT_SYMP_3"/>
    <property type="match status" value="1"/>
</dbReference>
<dbReference type="InterPro" id="IPR038377">
    <property type="entry name" value="Na/Glc_symporter_sf"/>
</dbReference>
<keyword evidence="5 14" id="KW-0812">Transmembrane</keyword>
<dbReference type="GO" id="GO:0005886">
    <property type="term" value="C:plasma membrane"/>
    <property type="evidence" value="ECO:0007669"/>
    <property type="project" value="UniProtKB-SubCell"/>
</dbReference>
<keyword evidence="6 14" id="KW-0769">Symport</keyword>
<evidence type="ECO:0000256" key="11">
    <source>
        <dbReference type="ARBA" id="ARBA00023201"/>
    </source>
</evidence>
<organism evidence="15 16">
    <name type="scientific">Corynebacterium rouxii</name>
    <dbReference type="NCBI Taxonomy" id="2719119"/>
    <lineage>
        <taxon>Bacteria</taxon>
        <taxon>Bacillati</taxon>
        <taxon>Actinomycetota</taxon>
        <taxon>Actinomycetes</taxon>
        <taxon>Mycobacteriales</taxon>
        <taxon>Corynebacteriaceae</taxon>
        <taxon>Corynebacterium</taxon>
    </lineage>
</organism>
<evidence type="ECO:0000256" key="4">
    <source>
        <dbReference type="ARBA" id="ARBA00022475"/>
    </source>
</evidence>
<dbReference type="NCBIfam" id="TIGR02121">
    <property type="entry name" value="Na_Pro_sym"/>
    <property type="match status" value="1"/>
</dbReference>
<keyword evidence="9 14" id="KW-0406">Ion transport</keyword>
<dbReference type="KEGG" id="crf:FRC0190_00983"/>
<dbReference type="EMBL" id="LR738855">
    <property type="protein sequence ID" value="VZH84996.1"/>
    <property type="molecule type" value="Genomic_DNA"/>
</dbReference>
<evidence type="ECO:0000256" key="6">
    <source>
        <dbReference type="ARBA" id="ARBA00022847"/>
    </source>
</evidence>
<name>A0A6I8ME23_9CORY</name>
<feature type="transmembrane region" description="Helical" evidence="14">
    <location>
        <begin position="280"/>
        <end position="306"/>
    </location>
</feature>
<dbReference type="PANTHER" id="PTHR48086:SF3">
    <property type="entry name" value="SODIUM_PROLINE SYMPORTER"/>
    <property type="match status" value="1"/>
</dbReference>
<evidence type="ECO:0000256" key="8">
    <source>
        <dbReference type="ARBA" id="ARBA00023053"/>
    </source>
</evidence>
<feature type="transmembrane region" description="Helical" evidence="14">
    <location>
        <begin position="124"/>
        <end position="143"/>
    </location>
</feature>
<feature type="transmembrane region" description="Helical" evidence="14">
    <location>
        <begin position="236"/>
        <end position="259"/>
    </location>
</feature>
<evidence type="ECO:0000313" key="16">
    <source>
        <dbReference type="Proteomes" id="UP000423525"/>
    </source>
</evidence>
<keyword evidence="3 14" id="KW-0813">Transport</keyword>
<dbReference type="NCBIfam" id="TIGR00813">
    <property type="entry name" value="sss"/>
    <property type="match status" value="1"/>
</dbReference>
<dbReference type="CDD" id="cd11475">
    <property type="entry name" value="SLC5sbd_PutP"/>
    <property type="match status" value="1"/>
</dbReference>
<evidence type="ECO:0000256" key="13">
    <source>
        <dbReference type="RuleBase" id="RU362091"/>
    </source>
</evidence>
<comment type="catalytic activity">
    <reaction evidence="12">
        <text>L-proline(in) + Na(+)(in) = L-proline(out) + Na(+)(out)</text>
        <dbReference type="Rhea" id="RHEA:28967"/>
        <dbReference type="ChEBI" id="CHEBI:29101"/>
        <dbReference type="ChEBI" id="CHEBI:60039"/>
    </reaction>
</comment>
<keyword evidence="7 14" id="KW-1133">Transmembrane helix</keyword>
<sequence length="521" mass="56538">MTEHTWFIVAIIIYMAVMLAIGYWSYRKTDQYDDYVLAGRDLNPFVAALSAGASDMSGWLLMGLPGALFVTGMSELWIAVGLLIGAWANWRWVAPRLRSYSEIAQNSITLPSFFENRLEDSSRILRIVSSLIIIVFFTFYVSSGMVSGGRYFESTFGGAYLDGMLIVACITVIYTFIGGFLAVSYTDAVQGSIMFVSLVLVPLAALLYLDDPSSIWTWATSHDYGPYMDGVGNPHYFSMISGVSVAAVIGNLAWGLGYFGQPHIIVRFMALRKPSDAGQARWIGTAWMLLSILGATFTAIIGTAFFGQNPHVEVVDKKAYETIFLDMGRVLFHPLIGGLILTAVLAAIMSTIASQLLVTSTSLIEDLFKAFKKNLPSETVMINLSRTAVMAVAIVAGVLAIDPQDSILNLVGFAWAGFGSAFGPLVLLTLYWKRLNFAGAISGMLTGAVVSFAWGMSPLGDSLYEIVPGFFGSLFVMVVVSLATPAPSTSVRAAFDRATELTKVSQAHPELEVSEVQEKLL</sequence>
<dbReference type="AlphaFoldDB" id="A0A6I8ME23"/>
<dbReference type="GO" id="GO:0015193">
    <property type="term" value="F:L-proline transmembrane transporter activity"/>
    <property type="evidence" value="ECO:0007669"/>
    <property type="project" value="TreeGrafter"/>
</dbReference>
<dbReference type="GO" id="GO:0005298">
    <property type="term" value="F:proline:sodium symporter activity"/>
    <property type="evidence" value="ECO:0007669"/>
    <property type="project" value="UniProtKB-UniRule"/>
</dbReference>
<dbReference type="PROSITE" id="PS00457">
    <property type="entry name" value="NA_SOLUT_SYMP_2"/>
    <property type="match status" value="1"/>
</dbReference>
<feature type="transmembrane region" description="Helical" evidence="14">
    <location>
        <begin position="407"/>
        <end position="428"/>
    </location>
</feature>
<evidence type="ECO:0000256" key="2">
    <source>
        <dbReference type="ARBA" id="ARBA00006434"/>
    </source>
</evidence>
<comment type="similarity">
    <text evidence="2 13">Belongs to the sodium:solute symporter (SSF) (TC 2.A.21) family.</text>
</comment>